<feature type="chain" id="PRO_5004742063" description="SGNH hydrolase-type esterase domain-containing protein" evidence="1">
    <location>
        <begin position="29"/>
        <end position="248"/>
    </location>
</feature>
<feature type="signal peptide" evidence="1">
    <location>
        <begin position="1"/>
        <end position="28"/>
    </location>
</feature>
<name>V5WLE4_9SPIO</name>
<dbReference type="Gene3D" id="3.40.50.1110">
    <property type="entry name" value="SGNH hydrolase"/>
    <property type="match status" value="1"/>
</dbReference>
<proteinExistence type="predicted"/>
<dbReference type="OrthoDB" id="2513075at2"/>
<sequence>MMKHQYNGNRLLAAVFLIISWFSLMVSACTSTADALPQPPEGEVTQKPGLFHEEIQAFRETEVHRHPPENSIVFAGSSSFRLWEGLEDEYAEYGVINRGFGGSRMSDVLENYDELILHYSPRAVFVYEGDNDIYDGRTVNEVADDFTRFLVRTRRDLGDIPVIFVLPKPSGSRWEYRDAYRELAGAIISMAESDPHARVIDSWDEFLNEDGMVSDAYFQEDRLHMNEAGYDIWRELITPVLAEITSQF</sequence>
<keyword evidence="1" id="KW-0732">Signal</keyword>
<dbReference type="Proteomes" id="UP000018680">
    <property type="component" value="Chromosome"/>
</dbReference>
<organism evidence="3 4">
    <name type="scientific">Salinispira pacifica</name>
    <dbReference type="NCBI Taxonomy" id="1307761"/>
    <lineage>
        <taxon>Bacteria</taxon>
        <taxon>Pseudomonadati</taxon>
        <taxon>Spirochaetota</taxon>
        <taxon>Spirochaetia</taxon>
        <taxon>Spirochaetales</taxon>
        <taxon>Spirochaetaceae</taxon>
        <taxon>Salinispira</taxon>
    </lineage>
</organism>
<dbReference type="KEGG" id="slr:L21SP2_3349"/>
<protein>
    <recommendedName>
        <fullName evidence="2">SGNH hydrolase-type esterase domain-containing protein</fullName>
    </recommendedName>
</protein>
<dbReference type="InterPro" id="IPR013830">
    <property type="entry name" value="SGNH_hydro"/>
</dbReference>
<dbReference type="InterPro" id="IPR051532">
    <property type="entry name" value="Ester_Hydrolysis_Enzymes"/>
</dbReference>
<feature type="domain" description="SGNH hydrolase-type esterase" evidence="2">
    <location>
        <begin position="76"/>
        <end position="232"/>
    </location>
</feature>
<dbReference type="STRING" id="1307761.L21SP2_3349"/>
<dbReference type="InterPro" id="IPR036514">
    <property type="entry name" value="SGNH_hydro_sf"/>
</dbReference>
<evidence type="ECO:0000313" key="4">
    <source>
        <dbReference type="Proteomes" id="UP000018680"/>
    </source>
</evidence>
<evidence type="ECO:0000259" key="2">
    <source>
        <dbReference type="Pfam" id="PF13472"/>
    </source>
</evidence>
<dbReference type="GO" id="GO:0004622">
    <property type="term" value="F:phosphatidylcholine lysophospholipase activity"/>
    <property type="evidence" value="ECO:0007669"/>
    <property type="project" value="TreeGrafter"/>
</dbReference>
<dbReference type="HOGENOM" id="CLU_051989_4_1_12"/>
<dbReference type="Pfam" id="PF13472">
    <property type="entry name" value="Lipase_GDSL_2"/>
    <property type="match status" value="1"/>
</dbReference>
<dbReference type="PANTHER" id="PTHR30383">
    <property type="entry name" value="THIOESTERASE 1/PROTEASE 1/LYSOPHOSPHOLIPASE L1"/>
    <property type="match status" value="1"/>
</dbReference>
<accession>V5WLE4</accession>
<dbReference type="AlphaFoldDB" id="V5WLE4"/>
<gene>
    <name evidence="3" type="ORF">L21SP2_3349</name>
</gene>
<evidence type="ECO:0000313" key="3">
    <source>
        <dbReference type="EMBL" id="AHC16687.1"/>
    </source>
</evidence>
<reference evidence="3 4" key="1">
    <citation type="journal article" date="2015" name="Stand. Genomic Sci.">
        <title>Complete genome sequence and description of Salinispira pacifica gen. nov., sp. nov., a novel spirochaete isolated form a hypersaline microbial mat.</title>
        <authorList>
            <person name="Ben Hania W."/>
            <person name="Joseph M."/>
            <person name="Schumann P."/>
            <person name="Bunk B."/>
            <person name="Fiebig A."/>
            <person name="Sproer C."/>
            <person name="Klenk H.P."/>
            <person name="Fardeau M.L."/>
            <person name="Spring S."/>
        </authorList>
    </citation>
    <scope>NUCLEOTIDE SEQUENCE [LARGE SCALE GENOMIC DNA]</scope>
    <source>
        <strain evidence="3 4">L21-RPul-D2</strain>
    </source>
</reference>
<dbReference type="RefSeq" id="WP_024269575.1">
    <property type="nucleotide sequence ID" value="NC_023035.1"/>
</dbReference>
<keyword evidence="4" id="KW-1185">Reference proteome</keyword>
<dbReference type="eggNOG" id="COG2755">
    <property type="taxonomic scope" value="Bacteria"/>
</dbReference>
<dbReference type="EMBL" id="CP006939">
    <property type="protein sequence ID" value="AHC16687.1"/>
    <property type="molecule type" value="Genomic_DNA"/>
</dbReference>
<dbReference type="PROSITE" id="PS51257">
    <property type="entry name" value="PROKAR_LIPOPROTEIN"/>
    <property type="match status" value="1"/>
</dbReference>
<dbReference type="PANTHER" id="PTHR30383:SF5">
    <property type="entry name" value="SGNH HYDROLASE-TYPE ESTERASE DOMAIN-CONTAINING PROTEIN"/>
    <property type="match status" value="1"/>
</dbReference>
<dbReference type="SUPFAM" id="SSF52266">
    <property type="entry name" value="SGNH hydrolase"/>
    <property type="match status" value="1"/>
</dbReference>
<evidence type="ECO:0000256" key="1">
    <source>
        <dbReference type="SAM" id="SignalP"/>
    </source>
</evidence>